<dbReference type="RefSeq" id="WP_188257476.1">
    <property type="nucleotide sequence ID" value="NZ_JABVCF010000017.1"/>
</dbReference>
<protein>
    <submittedName>
        <fullName evidence="7">DMT family transporter</fullName>
    </submittedName>
</protein>
<dbReference type="InterPro" id="IPR037185">
    <property type="entry name" value="EmrE-like"/>
</dbReference>
<evidence type="ECO:0000256" key="1">
    <source>
        <dbReference type="ARBA" id="ARBA00004141"/>
    </source>
</evidence>
<comment type="subcellular location">
    <subcellularLocation>
        <location evidence="1">Membrane</location>
        <topology evidence="1">Multi-pass membrane protein</topology>
    </subcellularLocation>
</comment>
<evidence type="ECO:0000256" key="5">
    <source>
        <dbReference type="SAM" id="Phobius"/>
    </source>
</evidence>
<dbReference type="InterPro" id="IPR000620">
    <property type="entry name" value="EamA_dom"/>
</dbReference>
<keyword evidence="4 5" id="KW-0472">Membrane</keyword>
<feature type="transmembrane region" description="Helical" evidence="5">
    <location>
        <begin position="260"/>
        <end position="277"/>
    </location>
</feature>
<keyword evidence="8" id="KW-1185">Reference proteome</keyword>
<keyword evidence="2 5" id="KW-0812">Transmembrane</keyword>
<dbReference type="Pfam" id="PF00892">
    <property type="entry name" value="EamA"/>
    <property type="match status" value="2"/>
</dbReference>
<dbReference type="PANTHER" id="PTHR32322:SF9">
    <property type="entry name" value="AMINO-ACID METABOLITE EFFLUX PUMP-RELATED"/>
    <property type="match status" value="1"/>
</dbReference>
<dbReference type="EMBL" id="JAGWCR010000017">
    <property type="protein sequence ID" value="MBS3651924.1"/>
    <property type="molecule type" value="Genomic_DNA"/>
</dbReference>
<evidence type="ECO:0000313" key="7">
    <source>
        <dbReference type="EMBL" id="MBS3651924.1"/>
    </source>
</evidence>
<feature type="transmembrane region" description="Helical" evidence="5">
    <location>
        <begin position="139"/>
        <end position="159"/>
    </location>
</feature>
<name>A0A942E161_9HYPH</name>
<feature type="transmembrane region" description="Helical" evidence="5">
    <location>
        <begin position="235"/>
        <end position="254"/>
    </location>
</feature>
<sequence length="288" mass="30071">MRPRDVALAAAPPALWAIAYTIAKPTMQSFPPLFLMSIIYGITAIALYRPNPKRQTPLWVILVGSVLGGSVQSGLIFSGVALVPASTAVMTVQSQVPFAVLAAWAIGLERINRRRLAGIVLSLGGVALVVGLPNSVGEIRGLLMIVAGTLCWGIAQALIRARSTEAGGYLMGAMSALAVPQMVAMSLLLETGQGRAVLDAGLADWGAILVLAVGGFVIAYTIWYGLLRSYRVDQVAPFILLMPVIGVLLASVFLNEQPSALVLCGGAVILAGLGLVVRAPRETGFQTA</sequence>
<comment type="caution">
    <text evidence="7">The sequence shown here is derived from an EMBL/GenBank/DDBJ whole genome shotgun (WGS) entry which is preliminary data.</text>
</comment>
<gene>
    <name evidence="7" type="ORF">KEU06_25280</name>
</gene>
<evidence type="ECO:0000256" key="2">
    <source>
        <dbReference type="ARBA" id="ARBA00022692"/>
    </source>
</evidence>
<feature type="transmembrane region" description="Helical" evidence="5">
    <location>
        <begin position="166"/>
        <end position="185"/>
    </location>
</feature>
<accession>A0A942E161</accession>
<feature type="transmembrane region" description="Helical" evidence="5">
    <location>
        <begin position="88"/>
        <end position="108"/>
    </location>
</feature>
<feature type="domain" description="EamA" evidence="6">
    <location>
        <begin position="140"/>
        <end position="277"/>
    </location>
</feature>
<feature type="transmembrane region" description="Helical" evidence="5">
    <location>
        <begin position="205"/>
        <end position="223"/>
    </location>
</feature>
<proteinExistence type="predicted"/>
<feature type="transmembrane region" description="Helical" evidence="5">
    <location>
        <begin position="33"/>
        <end position="51"/>
    </location>
</feature>
<dbReference type="AlphaFoldDB" id="A0A942E161"/>
<dbReference type="Proteomes" id="UP000680348">
    <property type="component" value="Unassembled WGS sequence"/>
</dbReference>
<evidence type="ECO:0000259" key="6">
    <source>
        <dbReference type="Pfam" id="PF00892"/>
    </source>
</evidence>
<evidence type="ECO:0000313" key="8">
    <source>
        <dbReference type="Proteomes" id="UP000680348"/>
    </source>
</evidence>
<feature type="transmembrane region" description="Helical" evidence="5">
    <location>
        <begin position="115"/>
        <end position="133"/>
    </location>
</feature>
<feature type="domain" description="EamA" evidence="6">
    <location>
        <begin position="8"/>
        <end position="130"/>
    </location>
</feature>
<reference evidence="7" key="1">
    <citation type="submission" date="2021-04" db="EMBL/GenBank/DDBJ databases">
        <title>Pseudaminobacter soli sp. nov., isolated from paddy soil contaminated by heavy metals.</title>
        <authorList>
            <person name="Zhang K."/>
        </authorList>
    </citation>
    <scope>NUCLEOTIDE SEQUENCE</scope>
    <source>
        <strain evidence="7">19-2017</strain>
    </source>
</reference>
<evidence type="ECO:0000256" key="3">
    <source>
        <dbReference type="ARBA" id="ARBA00022989"/>
    </source>
</evidence>
<feature type="transmembrane region" description="Helical" evidence="5">
    <location>
        <begin position="58"/>
        <end position="82"/>
    </location>
</feature>
<keyword evidence="3 5" id="KW-1133">Transmembrane helix</keyword>
<dbReference type="GO" id="GO:0016020">
    <property type="term" value="C:membrane"/>
    <property type="evidence" value="ECO:0007669"/>
    <property type="project" value="UniProtKB-SubCell"/>
</dbReference>
<evidence type="ECO:0000256" key="4">
    <source>
        <dbReference type="ARBA" id="ARBA00023136"/>
    </source>
</evidence>
<dbReference type="PANTHER" id="PTHR32322">
    <property type="entry name" value="INNER MEMBRANE TRANSPORTER"/>
    <property type="match status" value="1"/>
</dbReference>
<dbReference type="SUPFAM" id="SSF103481">
    <property type="entry name" value="Multidrug resistance efflux transporter EmrE"/>
    <property type="match status" value="2"/>
</dbReference>
<organism evidence="7 8">
    <name type="scientific">Pseudaminobacter soli</name>
    <name type="common">ex Zhang et al. 2022</name>
    <dbReference type="NCBI Taxonomy" id="2831468"/>
    <lineage>
        <taxon>Bacteria</taxon>
        <taxon>Pseudomonadati</taxon>
        <taxon>Pseudomonadota</taxon>
        <taxon>Alphaproteobacteria</taxon>
        <taxon>Hyphomicrobiales</taxon>
        <taxon>Phyllobacteriaceae</taxon>
        <taxon>Pseudaminobacter</taxon>
    </lineage>
</organism>
<dbReference type="InterPro" id="IPR050638">
    <property type="entry name" value="AA-Vitamin_Transporters"/>
</dbReference>